<accession>A0A101FY32</accession>
<sequence length="691" mass="79446">MPAQEPSLLDYVRSLIQLKPEKYQDWLTGEDIQEPSQPQPEPENKSPKIIQYRVTALLAFLFALLGQLFFEPKFRNVTIGVLFYCLAGISLIIFFYRNCEIFSQRHDHRERWNLPLQVRMDFLVPSMILLAASFWFFQDNRFTLFNLGLWVFGLVFFILAVWQKPETPKETHSFHFSYFTGLVIVVAIISVFFRIHALQAVPSEMFSDHAEKLLDVADVLDGQYSIFFTRNTGREALQFYLTAAIIKIFNTDISFLSLKIGTVLAGLLTLPFIYLIGKELGGKWTGLTALFMAGVAYWPNVISRVALRYAFYPLFTAATFYFLIKGLRTKSRNSFLTAGLLLGLGLHGYSSTRFLPVVVCAVFLIYSFQLKTKEERNQLLWMFLLVAISAFFVFLPLFRYILENPSMFSYRASTRLLPIEQAYPGNPILIFFQNFWKALVMFFYDNGEIWVHSVPHRPALDVISAAFYFVGIGFSSVRAWKQRDWLAASILVSIPLLLMPSILSLVFPAENPSLNRPGGAYVLAFVLAGYGWASLAQIGLQEQKNKQQKYLLPIISLILAIGCGWQNYDLVFNQYREQYDLKAWNTSEIAAEIQEFYEKGGEQDHAFVVPYPYWVDTRLVGINAGLVRKDYALWAEDFEKATEDEGTYLFILKPEDIDNIDLLQKSFPNNTMTEYFSEIPGKDFIEIIVIK</sequence>
<feature type="transmembrane region" description="Helical" evidence="8">
    <location>
        <begin position="486"/>
        <end position="507"/>
    </location>
</feature>
<dbReference type="GO" id="GO:0016763">
    <property type="term" value="F:pentosyltransferase activity"/>
    <property type="evidence" value="ECO:0007669"/>
    <property type="project" value="TreeGrafter"/>
</dbReference>
<feature type="transmembrane region" description="Helical" evidence="8">
    <location>
        <begin position="335"/>
        <end position="368"/>
    </location>
</feature>
<keyword evidence="3" id="KW-0328">Glycosyltransferase</keyword>
<feature type="transmembrane region" description="Helical" evidence="8">
    <location>
        <begin position="143"/>
        <end position="162"/>
    </location>
</feature>
<dbReference type="AlphaFoldDB" id="A0A101FY32"/>
<dbReference type="PANTHER" id="PTHR33908">
    <property type="entry name" value="MANNOSYLTRANSFERASE YKCB-RELATED"/>
    <property type="match status" value="1"/>
</dbReference>
<feature type="transmembrane region" description="Helical" evidence="8">
    <location>
        <begin position="456"/>
        <end position="474"/>
    </location>
</feature>
<feature type="transmembrane region" description="Helical" evidence="8">
    <location>
        <begin position="284"/>
        <end position="300"/>
    </location>
</feature>
<keyword evidence="2" id="KW-1003">Cell membrane</keyword>
<feature type="transmembrane region" description="Helical" evidence="8">
    <location>
        <begin position="306"/>
        <end position="323"/>
    </location>
</feature>
<gene>
    <name evidence="10" type="ORF">XD73_0516</name>
</gene>
<keyword evidence="7 8" id="KW-0472">Membrane</keyword>
<dbReference type="InterPro" id="IPR050297">
    <property type="entry name" value="LipidA_mod_glycosyltrf_83"/>
</dbReference>
<dbReference type="InterPro" id="IPR038731">
    <property type="entry name" value="RgtA/B/C-like"/>
</dbReference>
<name>A0A101FY32_9CHLR</name>
<evidence type="ECO:0000256" key="3">
    <source>
        <dbReference type="ARBA" id="ARBA00022676"/>
    </source>
</evidence>
<feature type="transmembrane region" description="Helical" evidence="8">
    <location>
        <begin position="118"/>
        <end position="137"/>
    </location>
</feature>
<dbReference type="PANTHER" id="PTHR33908:SF11">
    <property type="entry name" value="MEMBRANE PROTEIN"/>
    <property type="match status" value="1"/>
</dbReference>
<feature type="transmembrane region" description="Helical" evidence="8">
    <location>
        <begin position="519"/>
        <end position="538"/>
    </location>
</feature>
<proteinExistence type="predicted"/>
<evidence type="ECO:0000256" key="6">
    <source>
        <dbReference type="ARBA" id="ARBA00022989"/>
    </source>
</evidence>
<evidence type="ECO:0000313" key="11">
    <source>
        <dbReference type="Proteomes" id="UP000064249"/>
    </source>
</evidence>
<organism evidence="10 11">
    <name type="scientific">Anaerolinea thermophila</name>
    <dbReference type="NCBI Taxonomy" id="167964"/>
    <lineage>
        <taxon>Bacteria</taxon>
        <taxon>Bacillati</taxon>
        <taxon>Chloroflexota</taxon>
        <taxon>Anaerolineae</taxon>
        <taxon>Anaerolineales</taxon>
        <taxon>Anaerolineaceae</taxon>
        <taxon>Anaerolinea</taxon>
    </lineage>
</organism>
<evidence type="ECO:0000256" key="5">
    <source>
        <dbReference type="ARBA" id="ARBA00022692"/>
    </source>
</evidence>
<feature type="transmembrane region" description="Helical" evidence="8">
    <location>
        <begin position="380"/>
        <end position="402"/>
    </location>
</feature>
<dbReference type="GO" id="GO:0009103">
    <property type="term" value="P:lipopolysaccharide biosynthetic process"/>
    <property type="evidence" value="ECO:0007669"/>
    <property type="project" value="UniProtKB-ARBA"/>
</dbReference>
<protein>
    <submittedName>
        <fullName evidence="10">Putative membrane protein</fullName>
    </submittedName>
</protein>
<dbReference type="EMBL" id="LGFU01000017">
    <property type="protein sequence ID" value="KUK46605.1"/>
    <property type="molecule type" value="Genomic_DNA"/>
</dbReference>
<evidence type="ECO:0000256" key="8">
    <source>
        <dbReference type="SAM" id="Phobius"/>
    </source>
</evidence>
<comment type="caution">
    <text evidence="10">The sequence shown here is derived from an EMBL/GenBank/DDBJ whole genome shotgun (WGS) entry which is preliminary data.</text>
</comment>
<feature type="transmembrane region" description="Helical" evidence="8">
    <location>
        <begin position="550"/>
        <end position="568"/>
    </location>
</feature>
<evidence type="ECO:0000313" key="10">
    <source>
        <dbReference type="EMBL" id="KUK46605.1"/>
    </source>
</evidence>
<feature type="transmembrane region" description="Helical" evidence="8">
    <location>
        <begin position="52"/>
        <end position="70"/>
    </location>
</feature>
<comment type="subcellular location">
    <subcellularLocation>
        <location evidence="1">Cell membrane</location>
        <topology evidence="1">Multi-pass membrane protein</topology>
    </subcellularLocation>
</comment>
<evidence type="ECO:0000259" key="9">
    <source>
        <dbReference type="Pfam" id="PF13231"/>
    </source>
</evidence>
<evidence type="ECO:0000256" key="7">
    <source>
        <dbReference type="ARBA" id="ARBA00023136"/>
    </source>
</evidence>
<feature type="transmembrane region" description="Helical" evidence="8">
    <location>
        <begin position="174"/>
        <end position="195"/>
    </location>
</feature>
<feature type="domain" description="Glycosyltransferase RgtA/B/C/D-like" evidence="9">
    <location>
        <begin position="239"/>
        <end position="392"/>
    </location>
</feature>
<evidence type="ECO:0000256" key="1">
    <source>
        <dbReference type="ARBA" id="ARBA00004651"/>
    </source>
</evidence>
<dbReference type="Pfam" id="PF13231">
    <property type="entry name" value="PMT_2"/>
    <property type="match status" value="1"/>
</dbReference>
<dbReference type="Proteomes" id="UP000064249">
    <property type="component" value="Unassembled WGS sequence"/>
</dbReference>
<keyword evidence="6 8" id="KW-1133">Transmembrane helix</keyword>
<feature type="transmembrane region" description="Helical" evidence="8">
    <location>
        <begin position="76"/>
        <end position="97"/>
    </location>
</feature>
<evidence type="ECO:0000256" key="4">
    <source>
        <dbReference type="ARBA" id="ARBA00022679"/>
    </source>
</evidence>
<reference evidence="10 11" key="1">
    <citation type="journal article" date="2015" name="MBio">
        <title>Genome-Resolved Metagenomic Analysis Reveals Roles for Candidate Phyla and Other Microbial Community Members in Biogeochemical Transformations in Oil Reservoirs.</title>
        <authorList>
            <person name="Hu P."/>
            <person name="Tom L."/>
            <person name="Singh A."/>
            <person name="Thomas B.C."/>
            <person name="Baker B.J."/>
            <person name="Piceno Y.M."/>
            <person name="Andersen G.L."/>
            <person name="Banfield J.F."/>
        </authorList>
    </citation>
    <scope>NUCLEOTIDE SEQUENCE [LARGE SCALE GENOMIC DNA]</scope>
    <source>
        <strain evidence="10">46_16</strain>
    </source>
</reference>
<keyword evidence="4" id="KW-0808">Transferase</keyword>
<feature type="transmembrane region" description="Helical" evidence="8">
    <location>
        <begin position="256"/>
        <end position="277"/>
    </location>
</feature>
<evidence type="ECO:0000256" key="2">
    <source>
        <dbReference type="ARBA" id="ARBA00022475"/>
    </source>
</evidence>
<dbReference type="GO" id="GO:0005886">
    <property type="term" value="C:plasma membrane"/>
    <property type="evidence" value="ECO:0007669"/>
    <property type="project" value="UniProtKB-SubCell"/>
</dbReference>
<keyword evidence="5 8" id="KW-0812">Transmembrane</keyword>